<dbReference type="InterPro" id="IPR006140">
    <property type="entry name" value="D-isomer_DH_NAD-bd"/>
</dbReference>
<evidence type="ECO:0000313" key="8">
    <source>
        <dbReference type="EMBL" id="QIV86589.1"/>
    </source>
</evidence>
<dbReference type="RefSeq" id="WP_172511500.1">
    <property type="nucleotide sequence ID" value="NZ_CP032549.1"/>
</dbReference>
<dbReference type="SUPFAM" id="SSF51735">
    <property type="entry name" value="NAD(P)-binding Rossmann-fold domains"/>
    <property type="match status" value="1"/>
</dbReference>
<keyword evidence="4" id="KW-0520">NAD</keyword>
<dbReference type="GO" id="GO:0030267">
    <property type="term" value="F:glyoxylate reductase (NADPH) activity"/>
    <property type="evidence" value="ECO:0007669"/>
    <property type="project" value="TreeGrafter"/>
</dbReference>
<evidence type="ECO:0000256" key="4">
    <source>
        <dbReference type="ARBA" id="ARBA00023027"/>
    </source>
</evidence>
<dbReference type="InterPro" id="IPR006139">
    <property type="entry name" value="D-isomer_2_OHA_DH_cat_dom"/>
</dbReference>
<dbReference type="InterPro" id="IPR050223">
    <property type="entry name" value="D-isomer_2-hydroxyacid_DH"/>
</dbReference>
<organism evidence="8 9">
    <name type="scientific">Glutamicibacter mishrai</name>
    <dbReference type="NCBI Taxonomy" id="1775880"/>
    <lineage>
        <taxon>Bacteria</taxon>
        <taxon>Bacillati</taxon>
        <taxon>Actinomycetota</taxon>
        <taxon>Actinomycetes</taxon>
        <taxon>Micrococcales</taxon>
        <taxon>Micrococcaceae</taxon>
        <taxon>Glutamicibacter</taxon>
    </lineage>
</organism>
<dbReference type="PANTHER" id="PTHR10996">
    <property type="entry name" value="2-HYDROXYACID DEHYDROGENASE-RELATED"/>
    <property type="match status" value="1"/>
</dbReference>
<dbReference type="EMBL" id="CP032549">
    <property type="protein sequence ID" value="QIV86589.1"/>
    <property type="molecule type" value="Genomic_DNA"/>
</dbReference>
<evidence type="ECO:0000259" key="6">
    <source>
        <dbReference type="Pfam" id="PF00389"/>
    </source>
</evidence>
<evidence type="ECO:0000259" key="7">
    <source>
        <dbReference type="Pfam" id="PF02826"/>
    </source>
</evidence>
<keyword evidence="3 5" id="KW-0560">Oxidoreductase</keyword>
<evidence type="ECO:0000256" key="1">
    <source>
        <dbReference type="ARBA" id="ARBA00005854"/>
    </source>
</evidence>
<dbReference type="AlphaFoldDB" id="A0A6H0SJJ9"/>
<dbReference type="InterPro" id="IPR029752">
    <property type="entry name" value="D-isomer_DH_CS1"/>
</dbReference>
<dbReference type="Proteomes" id="UP000502331">
    <property type="component" value="Chromosome"/>
</dbReference>
<keyword evidence="2" id="KW-0521">NADP</keyword>
<protein>
    <submittedName>
        <fullName evidence="8">2-hydroxyacid dehydrogenase</fullName>
    </submittedName>
</protein>
<feature type="domain" description="D-isomer specific 2-hydroxyacid dehydrogenase catalytic" evidence="6">
    <location>
        <begin position="25"/>
        <end position="328"/>
    </location>
</feature>
<feature type="domain" description="D-isomer specific 2-hydroxyacid dehydrogenase NAD-binding" evidence="7">
    <location>
        <begin position="126"/>
        <end position="298"/>
    </location>
</feature>
<dbReference type="Pfam" id="PF00389">
    <property type="entry name" value="2-Hacid_dh"/>
    <property type="match status" value="1"/>
</dbReference>
<evidence type="ECO:0000256" key="2">
    <source>
        <dbReference type="ARBA" id="ARBA00022857"/>
    </source>
</evidence>
<accession>A0A6H0SJJ9</accession>
<gene>
    <name evidence="8" type="ORF">D3791_05270</name>
</gene>
<evidence type="ECO:0000256" key="3">
    <source>
        <dbReference type="ARBA" id="ARBA00023002"/>
    </source>
</evidence>
<dbReference type="GO" id="GO:0005829">
    <property type="term" value="C:cytosol"/>
    <property type="evidence" value="ECO:0007669"/>
    <property type="project" value="TreeGrafter"/>
</dbReference>
<comment type="similarity">
    <text evidence="1 5">Belongs to the D-isomer specific 2-hydroxyacid dehydrogenase family.</text>
</comment>
<dbReference type="InterPro" id="IPR036291">
    <property type="entry name" value="NAD(P)-bd_dom_sf"/>
</dbReference>
<dbReference type="GO" id="GO:0016618">
    <property type="term" value="F:hydroxypyruvate reductase [NAD(P)H] activity"/>
    <property type="evidence" value="ECO:0007669"/>
    <property type="project" value="TreeGrafter"/>
</dbReference>
<keyword evidence="9" id="KW-1185">Reference proteome</keyword>
<dbReference type="Gene3D" id="3.40.50.720">
    <property type="entry name" value="NAD(P)-binding Rossmann-like Domain"/>
    <property type="match status" value="2"/>
</dbReference>
<dbReference type="Pfam" id="PF02826">
    <property type="entry name" value="2-Hacid_dh_C"/>
    <property type="match status" value="1"/>
</dbReference>
<name>A0A6H0SJJ9_9MICC</name>
<dbReference type="GO" id="GO:0051287">
    <property type="term" value="F:NAD binding"/>
    <property type="evidence" value="ECO:0007669"/>
    <property type="project" value="InterPro"/>
</dbReference>
<sequence length="330" mass="34867">MPTQTSAAAQEQSTPITGEQILRVGPVNPTVAESLKEEFATLVLPDSSAERAALLASHGEQIRVAVCSGRFGVDSELMAQLPNLEAIINFGVGYDATDTQQAAERGIAISNTPDVLNDCVADTALGLYLSTLRSLGAAERFVRDGSWASGQNFPLATRASGKKVGILGLGRIGQAIATRLEAFGCEIHYHNRNQKPEVSYQYHSSAAQLAAETEVLIVAAAGGPQSAKLVNREVLSAVGPQGFIINIARGTVIDEQALVQALLSGEIAGAGLDVFENEPNAPSELLELDNVVLLPHLGSGTRETRADMASLTLENLRAYLTERKLITPIS</sequence>
<dbReference type="PROSITE" id="PS00065">
    <property type="entry name" value="D_2_HYDROXYACID_DH_1"/>
    <property type="match status" value="1"/>
</dbReference>
<reference evidence="8 9" key="1">
    <citation type="submission" date="2018-09" db="EMBL/GenBank/DDBJ databases">
        <title>Glutamicibacter mishrai S5-52T (LMG 29155T = KCTC 39846T).</title>
        <authorList>
            <person name="Das S.K."/>
        </authorList>
    </citation>
    <scope>NUCLEOTIDE SEQUENCE [LARGE SCALE GENOMIC DNA]</scope>
    <source>
        <strain evidence="8 9">S5-52</strain>
    </source>
</reference>
<evidence type="ECO:0000256" key="5">
    <source>
        <dbReference type="RuleBase" id="RU003719"/>
    </source>
</evidence>
<proteinExistence type="inferred from homology"/>
<dbReference type="PANTHER" id="PTHR10996:SF178">
    <property type="entry name" value="2-HYDROXYACID DEHYDROGENASE YGL185C-RELATED"/>
    <property type="match status" value="1"/>
</dbReference>
<dbReference type="CDD" id="cd12156">
    <property type="entry name" value="HPPR"/>
    <property type="match status" value="1"/>
</dbReference>
<dbReference type="SUPFAM" id="SSF52283">
    <property type="entry name" value="Formate/glycerate dehydrogenase catalytic domain-like"/>
    <property type="match status" value="1"/>
</dbReference>
<evidence type="ECO:0000313" key="9">
    <source>
        <dbReference type="Proteomes" id="UP000502331"/>
    </source>
</evidence>
<dbReference type="FunFam" id="3.40.50.720:FF:000213">
    <property type="entry name" value="Putative 2-hydroxyacid dehydrogenase"/>
    <property type="match status" value="1"/>
</dbReference>